<dbReference type="SUPFAM" id="SSF81336">
    <property type="entry name" value="F1F0 ATP synthase subunit A"/>
    <property type="match status" value="1"/>
</dbReference>
<dbReference type="GO" id="GO:0005743">
    <property type="term" value="C:mitochondrial inner membrane"/>
    <property type="evidence" value="ECO:0007669"/>
    <property type="project" value="UniProtKB-SubCell"/>
</dbReference>
<keyword evidence="3" id="KW-0813">Transport</keyword>
<accession>A0A346LZK2</accession>
<feature type="transmembrane region" description="Helical" evidence="12">
    <location>
        <begin position="185"/>
        <end position="207"/>
    </location>
</feature>
<dbReference type="InterPro" id="IPR000568">
    <property type="entry name" value="ATP_synth_F0_asu"/>
</dbReference>
<dbReference type="PANTHER" id="PTHR11410">
    <property type="entry name" value="ATP SYNTHASE SUBUNIT A"/>
    <property type="match status" value="1"/>
</dbReference>
<name>A0A346LZK2_9HEMI</name>
<comment type="subcellular location">
    <subcellularLocation>
        <location evidence="1">Membrane</location>
        <topology evidence="1">Multi-pass membrane protein</topology>
    </subcellularLocation>
    <subcellularLocation>
        <location evidence="11">Mitochondrion inner membrane</location>
        <topology evidence="11">Multi-pass membrane protein</topology>
    </subcellularLocation>
</comment>
<proteinExistence type="inferred from homology"/>
<feature type="transmembrane region" description="Helical" evidence="12">
    <location>
        <begin position="60"/>
        <end position="90"/>
    </location>
</feature>
<keyword evidence="13" id="KW-0496">Mitochondrion</keyword>
<keyword evidence="4" id="KW-0138">CF(0)</keyword>
<dbReference type="CDD" id="cd00310">
    <property type="entry name" value="ATP-synt_Fo_a_6"/>
    <property type="match status" value="1"/>
</dbReference>
<keyword evidence="9 12" id="KW-0472">Membrane</keyword>
<evidence type="ECO:0000313" key="13">
    <source>
        <dbReference type="EMBL" id="AXQ02197.1"/>
    </source>
</evidence>
<evidence type="ECO:0000256" key="12">
    <source>
        <dbReference type="SAM" id="Phobius"/>
    </source>
</evidence>
<reference evidence="13" key="1">
    <citation type="journal article" date="2018" name="Int. J. Biol. Macromol.">
        <title>A mitochondrial genome of Micronectidae and implications for its phylogenetic position.</title>
        <authorList>
            <person name="Zhang D.L."/>
            <person name="Li M."/>
            <person name="Li T."/>
            <person name="Yuan J.J."/>
            <person name="Bu W.J."/>
        </authorList>
    </citation>
    <scope>NUCLEOTIDE SEQUENCE</scope>
</reference>
<sequence>MMTNMFSTFDPATSMNMSLNWSMAFIGLMIIPMSFWILPNRLSMMMMQLNKTLHNEFKTLVGPSALTLMFIAMFSFIFFNNIMGLIPYIFTSSSHMTFTLALALPMWLSIILFGWINKTSMMLAHTIPDGTPPILMPFMVMIETISNLIRPGALAVRLMANMTAGHILMALLGEKINSTISIIPIIIILQMGIMMFEAAVAIIQAYVFSILSTLYTGEVIYE</sequence>
<dbReference type="Gene3D" id="1.20.120.220">
    <property type="entry name" value="ATP synthase, F0 complex, subunit A"/>
    <property type="match status" value="1"/>
</dbReference>
<evidence type="ECO:0000256" key="9">
    <source>
        <dbReference type="ARBA" id="ARBA00023136"/>
    </source>
</evidence>
<evidence type="ECO:0000256" key="10">
    <source>
        <dbReference type="ARBA" id="ARBA00023310"/>
    </source>
</evidence>
<evidence type="ECO:0000256" key="1">
    <source>
        <dbReference type="ARBA" id="ARBA00004141"/>
    </source>
</evidence>
<dbReference type="AlphaFoldDB" id="A0A346LZK2"/>
<evidence type="ECO:0000256" key="2">
    <source>
        <dbReference type="ARBA" id="ARBA00006810"/>
    </source>
</evidence>
<evidence type="ECO:0000256" key="8">
    <source>
        <dbReference type="ARBA" id="ARBA00023065"/>
    </source>
</evidence>
<keyword evidence="6" id="KW-0375">Hydrogen ion transport</keyword>
<dbReference type="GO" id="GO:0045259">
    <property type="term" value="C:proton-transporting ATP synthase complex"/>
    <property type="evidence" value="ECO:0007669"/>
    <property type="project" value="UniProtKB-KW"/>
</dbReference>
<geneLocation type="mitochondrion" evidence="13"/>
<keyword evidence="7 12" id="KW-1133">Transmembrane helix</keyword>
<dbReference type="PROSITE" id="PS00449">
    <property type="entry name" value="ATPASE_A"/>
    <property type="match status" value="1"/>
</dbReference>
<dbReference type="PANTHER" id="PTHR11410:SF0">
    <property type="entry name" value="ATP SYNTHASE SUBUNIT A"/>
    <property type="match status" value="1"/>
</dbReference>
<evidence type="ECO:0000256" key="4">
    <source>
        <dbReference type="ARBA" id="ARBA00022547"/>
    </source>
</evidence>
<evidence type="ECO:0000256" key="7">
    <source>
        <dbReference type="ARBA" id="ARBA00022989"/>
    </source>
</evidence>
<evidence type="ECO:0000256" key="11">
    <source>
        <dbReference type="RuleBase" id="RU004450"/>
    </source>
</evidence>
<dbReference type="InterPro" id="IPR023011">
    <property type="entry name" value="ATP_synth_F0_asu_AS"/>
</dbReference>
<evidence type="ECO:0000256" key="3">
    <source>
        <dbReference type="ARBA" id="ARBA00022448"/>
    </source>
</evidence>
<dbReference type="PRINTS" id="PR00123">
    <property type="entry name" value="ATPASEA"/>
</dbReference>
<dbReference type="InterPro" id="IPR035908">
    <property type="entry name" value="F0_ATP_A_sf"/>
</dbReference>
<dbReference type="InterPro" id="IPR045083">
    <property type="entry name" value="ATP_synth_F0_asu_bact/mt"/>
</dbReference>
<reference evidence="13" key="2">
    <citation type="submission" date="2018-05" db="EMBL/GenBank/DDBJ databases">
        <authorList>
            <person name="Lanie J.A."/>
            <person name="Ng W.-L."/>
            <person name="Kazmierczak K.M."/>
            <person name="Andrzejewski T.M."/>
            <person name="Davidsen T.M."/>
            <person name="Wayne K.J."/>
            <person name="Tettelin H."/>
            <person name="Glass J.I."/>
            <person name="Rusch D."/>
            <person name="Podicherti R."/>
            <person name="Tsui H.-C.T."/>
            <person name="Winkler M.E."/>
        </authorList>
    </citation>
    <scope>NUCLEOTIDE SEQUENCE</scope>
</reference>
<protein>
    <recommendedName>
        <fullName evidence="11">ATP synthase subunit a</fullName>
    </recommendedName>
</protein>
<dbReference type="NCBIfam" id="TIGR01131">
    <property type="entry name" value="ATP_synt_6_or_A"/>
    <property type="match status" value="1"/>
</dbReference>
<keyword evidence="8" id="KW-0406">Ion transport</keyword>
<keyword evidence="10" id="KW-0066">ATP synthesis</keyword>
<keyword evidence="5 12" id="KW-0812">Transmembrane</keyword>
<feature type="transmembrane region" description="Helical" evidence="12">
    <location>
        <begin position="20"/>
        <end position="39"/>
    </location>
</feature>
<evidence type="ECO:0000256" key="5">
    <source>
        <dbReference type="ARBA" id="ARBA00022692"/>
    </source>
</evidence>
<gene>
    <name evidence="13" type="primary">ATP6</name>
</gene>
<comment type="similarity">
    <text evidence="2">Belongs to the ATPase A chain family.</text>
</comment>
<organism evidence="13">
    <name type="scientific">Micronecta sahlbergii</name>
    <dbReference type="NCBI Taxonomy" id="2304347"/>
    <lineage>
        <taxon>Eukaryota</taxon>
        <taxon>Metazoa</taxon>
        <taxon>Ecdysozoa</taxon>
        <taxon>Arthropoda</taxon>
        <taxon>Hexapoda</taxon>
        <taxon>Insecta</taxon>
        <taxon>Pterygota</taxon>
        <taxon>Neoptera</taxon>
        <taxon>Paraneoptera</taxon>
        <taxon>Hemiptera</taxon>
        <taxon>Heteroptera</taxon>
        <taxon>Panheteroptera</taxon>
        <taxon>Nepomorpha</taxon>
        <taxon>Micronectidae</taxon>
        <taxon>Micronecta</taxon>
    </lineage>
</organism>
<dbReference type="EMBL" id="MH382835">
    <property type="protein sequence ID" value="AXQ02197.1"/>
    <property type="molecule type" value="Genomic_DNA"/>
</dbReference>
<feature type="transmembrane region" description="Helical" evidence="12">
    <location>
        <begin position="96"/>
        <end position="116"/>
    </location>
</feature>
<evidence type="ECO:0000256" key="6">
    <source>
        <dbReference type="ARBA" id="ARBA00022781"/>
    </source>
</evidence>
<dbReference type="Pfam" id="PF00119">
    <property type="entry name" value="ATP-synt_A"/>
    <property type="match status" value="1"/>
</dbReference>
<dbReference type="GO" id="GO:0046933">
    <property type="term" value="F:proton-transporting ATP synthase activity, rotational mechanism"/>
    <property type="evidence" value="ECO:0007669"/>
    <property type="project" value="TreeGrafter"/>
</dbReference>